<dbReference type="Pfam" id="PF06985">
    <property type="entry name" value="HET"/>
    <property type="match status" value="1"/>
</dbReference>
<dbReference type="STRING" id="253628.A0A0D1X9N8"/>
<evidence type="ECO:0000256" key="1">
    <source>
        <dbReference type="SAM" id="MobiDB-lite"/>
    </source>
</evidence>
<dbReference type="HOGENOM" id="CLU_436939_0_0_1"/>
<accession>A0A0D1X9N8</accession>
<dbReference type="Pfam" id="PF26640">
    <property type="entry name" value="DUF8212"/>
    <property type="match status" value="1"/>
</dbReference>
<dbReference type="AlphaFoldDB" id="A0A0D1X9N8"/>
<dbReference type="OrthoDB" id="20872at2759"/>
<dbReference type="PANTHER" id="PTHR10622:SF10">
    <property type="entry name" value="HET DOMAIN-CONTAINING PROTEIN"/>
    <property type="match status" value="1"/>
</dbReference>
<organism evidence="4 5">
    <name type="scientific">Verruconis gallopava</name>
    <dbReference type="NCBI Taxonomy" id="253628"/>
    <lineage>
        <taxon>Eukaryota</taxon>
        <taxon>Fungi</taxon>
        <taxon>Dikarya</taxon>
        <taxon>Ascomycota</taxon>
        <taxon>Pezizomycotina</taxon>
        <taxon>Dothideomycetes</taxon>
        <taxon>Pleosporomycetidae</taxon>
        <taxon>Venturiales</taxon>
        <taxon>Sympoventuriaceae</taxon>
        <taxon>Verruconis</taxon>
    </lineage>
</organism>
<proteinExistence type="predicted"/>
<dbReference type="VEuPathDB" id="FungiDB:PV09_09346"/>
<feature type="domain" description="Heterokaryon incompatibility" evidence="2">
    <location>
        <begin position="22"/>
        <end position="123"/>
    </location>
</feature>
<dbReference type="GeneID" id="27317319"/>
<feature type="domain" description="DUF8212" evidence="3">
    <location>
        <begin position="233"/>
        <end position="270"/>
    </location>
</feature>
<gene>
    <name evidence="4" type="ORF">PV09_09346</name>
</gene>
<reference evidence="4 5" key="1">
    <citation type="submission" date="2015-01" db="EMBL/GenBank/DDBJ databases">
        <title>The Genome Sequence of Ochroconis gallopava CBS43764.</title>
        <authorList>
            <consortium name="The Broad Institute Genomics Platform"/>
            <person name="Cuomo C."/>
            <person name="de Hoog S."/>
            <person name="Gorbushina A."/>
            <person name="Stielow B."/>
            <person name="Teixiera M."/>
            <person name="Abouelleil A."/>
            <person name="Chapman S.B."/>
            <person name="Priest M."/>
            <person name="Young S.K."/>
            <person name="Wortman J."/>
            <person name="Nusbaum C."/>
            <person name="Birren B."/>
        </authorList>
    </citation>
    <scope>NUCLEOTIDE SEQUENCE [LARGE SCALE GENOMIC DNA]</scope>
    <source>
        <strain evidence="4 5">CBS 43764</strain>
    </source>
</reference>
<dbReference type="PANTHER" id="PTHR10622">
    <property type="entry name" value="HET DOMAIN-CONTAINING PROTEIN"/>
    <property type="match status" value="1"/>
</dbReference>
<dbReference type="InterPro" id="IPR058525">
    <property type="entry name" value="DUF8212"/>
</dbReference>
<dbReference type="InterPro" id="IPR010730">
    <property type="entry name" value="HET"/>
</dbReference>
<evidence type="ECO:0000313" key="4">
    <source>
        <dbReference type="EMBL" id="KIV98900.1"/>
    </source>
</evidence>
<evidence type="ECO:0000313" key="5">
    <source>
        <dbReference type="Proteomes" id="UP000053259"/>
    </source>
</evidence>
<evidence type="ECO:0000259" key="3">
    <source>
        <dbReference type="Pfam" id="PF26640"/>
    </source>
</evidence>
<name>A0A0D1X9N8_9PEZI</name>
<protein>
    <submittedName>
        <fullName evidence="4">Uncharacterized protein</fullName>
    </submittedName>
</protein>
<dbReference type="Proteomes" id="UP000053259">
    <property type="component" value="Unassembled WGS sequence"/>
</dbReference>
<dbReference type="RefSeq" id="XP_016208770.1">
    <property type="nucleotide sequence ID" value="XM_016363391.1"/>
</dbReference>
<feature type="region of interest" description="Disordered" evidence="1">
    <location>
        <begin position="599"/>
        <end position="618"/>
    </location>
</feature>
<sequence>MRLINVHTLHLEEFSQDKVPRYAILSHTWGSDEVLFDDLQTEDRVLLSDRQGFWKVKSCCEQVCARPGRIDYVWVDTCCIDKKSSAELSEAINSMFQYYAGAEYCLVYLEDFEDDASPALENLKHCRWFTRGWTLQELIAPSDVYFMSKGWKPLGRRSELAAVISQITGIALNIMNEDILTGGASLTFQHASFAQRMSWVSRRSTTREEDMAYCLLGLFDISMPVLYGEGLIKAFRRLQEEIVKTSSDHSLFVHDSASTENRSILAETPKAFANYGNVVQFQPDWLSEVSPFSLTNRGVQLEVPLRLHPHGAVAVLACRYRGDFRGPLGLELERSRAHDGNYQRRANPPHVVMDFTRPGEGDYKITSIYVSQKIEKVKPDYWTNSPTNIWFRVPNSDEDWSIVKAWPFWFWNATYQTFSIDVNRIWDQHYNDHLTLPLKHLQLLRKQAKGLRIPAIAIVSNNHDALGSVFGHVVVVTLKPQRLTSNALCPDVDFDAFPLHRRYGRLEEIDIEDIVNEIDIRRWKGHGIEFSPDDADNPKLQSVPGQAYEDIQENETDGLIAMEAALCRKHLLGEDVYVVDITRGLSSLKASDVHVETKPVTETVSPSDETPDDEPKAFSLVVQDFG</sequence>
<dbReference type="InParanoid" id="A0A0D1X9N8"/>
<evidence type="ECO:0000259" key="2">
    <source>
        <dbReference type="Pfam" id="PF06985"/>
    </source>
</evidence>
<dbReference type="EMBL" id="KN847591">
    <property type="protein sequence ID" value="KIV98900.1"/>
    <property type="molecule type" value="Genomic_DNA"/>
</dbReference>
<keyword evidence="5" id="KW-1185">Reference proteome</keyword>